<organism evidence="1 2">
    <name type="scientific">Rothia aeria</name>
    <dbReference type="NCBI Taxonomy" id="172042"/>
    <lineage>
        <taxon>Bacteria</taxon>
        <taxon>Bacillati</taxon>
        <taxon>Actinomycetota</taxon>
        <taxon>Actinomycetes</taxon>
        <taxon>Micrococcales</taxon>
        <taxon>Micrococcaceae</taxon>
        <taxon>Rothia</taxon>
    </lineage>
</organism>
<name>A0A2Z5R0T5_9MICC</name>
<proteinExistence type="predicted"/>
<sequence>MYAQGRFSYDCVPGGAAGDMLTPGRWCWQVRGVPSLTVANTAVFL</sequence>
<dbReference type="KEGG" id="raj:RA11412_2049"/>
<evidence type="ECO:0000313" key="1">
    <source>
        <dbReference type="EMBL" id="BAV88348.1"/>
    </source>
</evidence>
<gene>
    <name evidence="1" type="ORF">RA11412_2049</name>
</gene>
<dbReference type="Proteomes" id="UP000250241">
    <property type="component" value="Chromosome"/>
</dbReference>
<accession>A0A2Z5R0T5</accession>
<reference evidence="1 2" key="1">
    <citation type="submission" date="2016-10" db="EMBL/GenBank/DDBJ databases">
        <title>Genome sequence of Rothia aeria strain JCM11412.</title>
        <authorList>
            <person name="Nambu T."/>
        </authorList>
    </citation>
    <scope>NUCLEOTIDE SEQUENCE [LARGE SCALE GENOMIC DNA]</scope>
    <source>
        <strain evidence="1 2">JCM 11412</strain>
    </source>
</reference>
<dbReference type="AlphaFoldDB" id="A0A2Z5R0T5"/>
<protein>
    <submittedName>
        <fullName evidence="1">Uncharacterized protein</fullName>
    </submittedName>
</protein>
<evidence type="ECO:0000313" key="2">
    <source>
        <dbReference type="Proteomes" id="UP000250241"/>
    </source>
</evidence>
<dbReference type="EMBL" id="AP017895">
    <property type="protein sequence ID" value="BAV88348.1"/>
    <property type="molecule type" value="Genomic_DNA"/>
</dbReference>
<keyword evidence="2" id="KW-1185">Reference proteome</keyword>